<accession>A0A6V7HF78</accession>
<dbReference type="EMBL" id="CAJDYZ010011125">
    <property type="protein sequence ID" value="CAD1478948.1"/>
    <property type="molecule type" value="Genomic_DNA"/>
</dbReference>
<proteinExistence type="predicted"/>
<evidence type="ECO:0000313" key="3">
    <source>
        <dbReference type="Proteomes" id="UP000752696"/>
    </source>
</evidence>
<reference evidence="2" key="1">
    <citation type="submission" date="2020-07" db="EMBL/GenBank/DDBJ databases">
        <authorList>
            <person name="Nazaruddin N."/>
        </authorList>
    </citation>
    <scope>NUCLEOTIDE SEQUENCE</scope>
</reference>
<dbReference type="AlphaFoldDB" id="A0A6V7HF78"/>
<feature type="region of interest" description="Disordered" evidence="1">
    <location>
        <begin position="71"/>
        <end position="98"/>
    </location>
</feature>
<sequence>MDQAFVDDTCVRANIRVYVCSREHKAGRTEWKDVCQIADFGSSDVRCAVSFVRFRFRGSLRENIAFRDSLSEEPTELIDPSEAPRSLQNPRQAEEAERLEKMQKIENEENAAANNLALAIQRRNEARASQSAKFFDSLIDKYANMAGKSKRKSSPVKAAKTTKTTKNTKKTNKKT</sequence>
<dbReference type="OrthoDB" id="110024at2759"/>
<gene>
    <name evidence="2" type="ORF">MHI_LOCUS834351</name>
</gene>
<dbReference type="Proteomes" id="UP000752696">
    <property type="component" value="Unassembled WGS sequence"/>
</dbReference>
<organism evidence="2 3">
    <name type="scientific">Heterotrigona itama</name>
    <dbReference type="NCBI Taxonomy" id="395501"/>
    <lineage>
        <taxon>Eukaryota</taxon>
        <taxon>Metazoa</taxon>
        <taxon>Ecdysozoa</taxon>
        <taxon>Arthropoda</taxon>
        <taxon>Hexapoda</taxon>
        <taxon>Insecta</taxon>
        <taxon>Pterygota</taxon>
        <taxon>Neoptera</taxon>
        <taxon>Endopterygota</taxon>
        <taxon>Hymenoptera</taxon>
        <taxon>Apocrita</taxon>
        <taxon>Aculeata</taxon>
        <taxon>Apoidea</taxon>
        <taxon>Anthophila</taxon>
        <taxon>Apidae</taxon>
        <taxon>Heterotrigona</taxon>
    </lineage>
</organism>
<keyword evidence="3" id="KW-1185">Reference proteome</keyword>
<feature type="compositionally biased region" description="Basic residues" evidence="1">
    <location>
        <begin position="166"/>
        <end position="175"/>
    </location>
</feature>
<protein>
    <submittedName>
        <fullName evidence="2">Uncharacterized protein</fullName>
    </submittedName>
</protein>
<name>A0A6V7HF78_9HYME</name>
<evidence type="ECO:0000256" key="1">
    <source>
        <dbReference type="SAM" id="MobiDB-lite"/>
    </source>
</evidence>
<evidence type="ECO:0000313" key="2">
    <source>
        <dbReference type="EMBL" id="CAD1478948.1"/>
    </source>
</evidence>
<comment type="caution">
    <text evidence="2">The sequence shown here is derived from an EMBL/GenBank/DDBJ whole genome shotgun (WGS) entry which is preliminary data.</text>
</comment>
<feature type="region of interest" description="Disordered" evidence="1">
    <location>
        <begin position="145"/>
        <end position="175"/>
    </location>
</feature>